<dbReference type="OrthoDB" id="331948at2759"/>
<dbReference type="GO" id="GO:0019706">
    <property type="term" value="F:protein-cysteine S-palmitoyltransferase activity"/>
    <property type="evidence" value="ECO:0007669"/>
    <property type="project" value="UniProtKB-EC"/>
</dbReference>
<dbReference type="PANTHER" id="PTHR12246">
    <property type="entry name" value="PALMITOYLTRANSFERASE ZDHHC16"/>
    <property type="match status" value="1"/>
</dbReference>
<feature type="transmembrane region" description="Helical" evidence="7">
    <location>
        <begin position="12"/>
        <end position="30"/>
    </location>
</feature>
<dbReference type="EMBL" id="CAJNRD030001124">
    <property type="protein sequence ID" value="CAG5106665.1"/>
    <property type="molecule type" value="Genomic_DNA"/>
</dbReference>
<comment type="catalytic activity">
    <reaction evidence="7">
        <text>L-cysteinyl-[protein] + hexadecanoyl-CoA = S-hexadecanoyl-L-cysteinyl-[protein] + CoA</text>
        <dbReference type="Rhea" id="RHEA:36683"/>
        <dbReference type="Rhea" id="RHEA-COMP:10131"/>
        <dbReference type="Rhea" id="RHEA-COMP:11032"/>
        <dbReference type="ChEBI" id="CHEBI:29950"/>
        <dbReference type="ChEBI" id="CHEBI:57287"/>
        <dbReference type="ChEBI" id="CHEBI:57379"/>
        <dbReference type="ChEBI" id="CHEBI:74151"/>
        <dbReference type="EC" id="2.3.1.225"/>
    </reaction>
</comment>
<keyword evidence="2 7" id="KW-0808">Transferase</keyword>
<proteinExistence type="inferred from homology"/>
<evidence type="ECO:0000256" key="4">
    <source>
        <dbReference type="ARBA" id="ARBA00022989"/>
    </source>
</evidence>
<dbReference type="InterPro" id="IPR001594">
    <property type="entry name" value="Palmitoyltrfase_DHHC"/>
</dbReference>
<gene>
    <name evidence="9" type="ORF">HICCMSTLAB_LOCUS12373</name>
</gene>
<dbReference type="PROSITE" id="PS50216">
    <property type="entry name" value="DHHC"/>
    <property type="match status" value="1"/>
</dbReference>
<reference evidence="9" key="1">
    <citation type="submission" date="2021-04" db="EMBL/GenBank/DDBJ databases">
        <authorList>
            <person name="Chebbi M.A.C M."/>
        </authorList>
    </citation>
    <scope>NUCLEOTIDE SEQUENCE</scope>
</reference>
<evidence type="ECO:0000256" key="1">
    <source>
        <dbReference type="ARBA" id="ARBA00004141"/>
    </source>
</evidence>
<evidence type="ECO:0000256" key="5">
    <source>
        <dbReference type="ARBA" id="ARBA00023136"/>
    </source>
</evidence>
<comment type="domain">
    <text evidence="7">The DHHC domain is required for palmitoyltransferase activity.</text>
</comment>
<evidence type="ECO:0000256" key="3">
    <source>
        <dbReference type="ARBA" id="ARBA00022692"/>
    </source>
</evidence>
<dbReference type="GO" id="GO:0016020">
    <property type="term" value="C:membrane"/>
    <property type="evidence" value="ECO:0007669"/>
    <property type="project" value="UniProtKB-SubCell"/>
</dbReference>
<comment type="similarity">
    <text evidence="7">Belongs to the DHHC palmitoyltransferase family.</text>
</comment>
<sequence>MCTGPFRKIFHWGPLTALAIIKIITTMTIYCSRQWWSPKEGFLAAANFLLFFSLSGSTIYHFMSAIYEGPGYLPLGWRPHRGLITAGNVMHYSNTNSNSITVHIYELSHDELYQKLTYPIDITNSNLLGGRCILKMDHHCPWINNCVGHYNHGYFTAFLASAVGGCCVSTFILVSWLLTVITRRNYTFPSPSVFTLILVVFTIGLSIGVVFAVGMLLYIQLSAILRNTTGIEDWILEKAKYRRFGTDDVFIHPYSKGRLFNIKQVLKWHCTPEGDGIVWPVREGCDQYTLTVEQGYQKLEKRKRARRYRVVSNVSGSWVPVTYGWCVVCHPPCTDEPRIKLSVGDTVIVTRWRKYWLFGEKQDTIGDPKKRIRGWFPHSSAIEVVENGRNIPTDLKDD</sequence>
<evidence type="ECO:0000256" key="7">
    <source>
        <dbReference type="RuleBase" id="RU079119"/>
    </source>
</evidence>
<organism evidence="9 10">
    <name type="scientific">Cotesia congregata</name>
    <name type="common">Parasitoid wasp</name>
    <name type="synonym">Apanteles congregatus</name>
    <dbReference type="NCBI Taxonomy" id="51543"/>
    <lineage>
        <taxon>Eukaryota</taxon>
        <taxon>Metazoa</taxon>
        <taxon>Ecdysozoa</taxon>
        <taxon>Arthropoda</taxon>
        <taxon>Hexapoda</taxon>
        <taxon>Insecta</taxon>
        <taxon>Pterygota</taxon>
        <taxon>Neoptera</taxon>
        <taxon>Endopterygota</taxon>
        <taxon>Hymenoptera</taxon>
        <taxon>Apocrita</taxon>
        <taxon>Ichneumonoidea</taxon>
        <taxon>Braconidae</taxon>
        <taxon>Microgastrinae</taxon>
        <taxon>Cotesia</taxon>
    </lineage>
</organism>
<name>A0A8J2MT51_COTCN</name>
<feature type="transmembrane region" description="Helical" evidence="7">
    <location>
        <begin position="193"/>
        <end position="219"/>
    </location>
</feature>
<protein>
    <recommendedName>
        <fullName evidence="7">Palmitoyltransferase</fullName>
        <ecNumber evidence="7">2.3.1.225</ecNumber>
    </recommendedName>
</protein>
<feature type="transmembrane region" description="Helical" evidence="7">
    <location>
        <begin position="42"/>
        <end position="63"/>
    </location>
</feature>
<keyword evidence="6 7" id="KW-0012">Acyltransferase</keyword>
<keyword evidence="3 7" id="KW-0812">Transmembrane</keyword>
<dbReference type="InterPro" id="IPR039859">
    <property type="entry name" value="PFA4/ZDH16/20/ERF2-like"/>
</dbReference>
<dbReference type="Proteomes" id="UP000786811">
    <property type="component" value="Unassembled WGS sequence"/>
</dbReference>
<keyword evidence="10" id="KW-1185">Reference proteome</keyword>
<accession>A0A8J2MT51</accession>
<evidence type="ECO:0000256" key="6">
    <source>
        <dbReference type="ARBA" id="ARBA00023315"/>
    </source>
</evidence>
<evidence type="ECO:0000313" key="10">
    <source>
        <dbReference type="Proteomes" id="UP000786811"/>
    </source>
</evidence>
<comment type="caution">
    <text evidence="9">The sequence shown here is derived from an EMBL/GenBank/DDBJ whole genome shotgun (WGS) entry which is preliminary data.</text>
</comment>
<keyword evidence="4 7" id="KW-1133">Transmembrane helix</keyword>
<keyword evidence="5 7" id="KW-0472">Membrane</keyword>
<feature type="domain" description="Palmitoyltransferase DHHC" evidence="8">
    <location>
        <begin position="130"/>
        <end position="234"/>
    </location>
</feature>
<feature type="transmembrane region" description="Helical" evidence="7">
    <location>
        <begin position="157"/>
        <end position="181"/>
    </location>
</feature>
<evidence type="ECO:0000259" key="8">
    <source>
        <dbReference type="Pfam" id="PF01529"/>
    </source>
</evidence>
<dbReference type="EC" id="2.3.1.225" evidence="7"/>
<dbReference type="AlphaFoldDB" id="A0A8J2MT51"/>
<evidence type="ECO:0000313" key="9">
    <source>
        <dbReference type="EMBL" id="CAG5106665.1"/>
    </source>
</evidence>
<comment type="subcellular location">
    <subcellularLocation>
        <location evidence="1">Membrane</location>
        <topology evidence="1">Multi-pass membrane protein</topology>
    </subcellularLocation>
</comment>
<evidence type="ECO:0000256" key="2">
    <source>
        <dbReference type="ARBA" id="ARBA00022679"/>
    </source>
</evidence>
<dbReference type="Pfam" id="PF01529">
    <property type="entry name" value="DHHC"/>
    <property type="match status" value="1"/>
</dbReference>